<feature type="region of interest" description="Disordered" evidence="1">
    <location>
        <begin position="104"/>
        <end position="125"/>
    </location>
</feature>
<feature type="region of interest" description="Disordered" evidence="1">
    <location>
        <begin position="60"/>
        <end position="89"/>
    </location>
</feature>
<feature type="region of interest" description="Disordered" evidence="1">
    <location>
        <begin position="1"/>
        <end position="47"/>
    </location>
</feature>
<dbReference type="AlphaFoldDB" id="A0A8J2LHZ1"/>
<evidence type="ECO:0000313" key="3">
    <source>
        <dbReference type="Proteomes" id="UP000708208"/>
    </source>
</evidence>
<evidence type="ECO:0000256" key="1">
    <source>
        <dbReference type="SAM" id="MobiDB-lite"/>
    </source>
</evidence>
<feature type="compositionally biased region" description="Polar residues" evidence="1">
    <location>
        <begin position="68"/>
        <end position="86"/>
    </location>
</feature>
<name>A0A8J2LHZ1_9HEXA</name>
<gene>
    <name evidence="2" type="ORF">AFUS01_LOCUS33419</name>
</gene>
<proteinExistence type="predicted"/>
<keyword evidence="3" id="KW-1185">Reference proteome</keyword>
<evidence type="ECO:0000313" key="2">
    <source>
        <dbReference type="EMBL" id="CAG7823189.1"/>
    </source>
</evidence>
<organism evidence="2 3">
    <name type="scientific">Allacma fusca</name>
    <dbReference type="NCBI Taxonomy" id="39272"/>
    <lineage>
        <taxon>Eukaryota</taxon>
        <taxon>Metazoa</taxon>
        <taxon>Ecdysozoa</taxon>
        <taxon>Arthropoda</taxon>
        <taxon>Hexapoda</taxon>
        <taxon>Collembola</taxon>
        <taxon>Symphypleona</taxon>
        <taxon>Sminthuridae</taxon>
        <taxon>Allacma</taxon>
    </lineage>
</organism>
<protein>
    <submittedName>
        <fullName evidence="2">Uncharacterized protein</fullName>
    </submittedName>
</protein>
<dbReference type="Proteomes" id="UP000708208">
    <property type="component" value="Unassembled WGS sequence"/>
</dbReference>
<reference evidence="2" key="1">
    <citation type="submission" date="2021-06" db="EMBL/GenBank/DDBJ databases">
        <authorList>
            <person name="Hodson N. C."/>
            <person name="Mongue J. A."/>
            <person name="Jaron S. K."/>
        </authorList>
    </citation>
    <scope>NUCLEOTIDE SEQUENCE</scope>
</reference>
<accession>A0A8J2LHZ1</accession>
<comment type="caution">
    <text evidence="2">The sequence shown here is derived from an EMBL/GenBank/DDBJ whole genome shotgun (WGS) entry which is preliminary data.</text>
</comment>
<dbReference type="EMBL" id="CAJVCH010528719">
    <property type="protein sequence ID" value="CAG7823189.1"/>
    <property type="molecule type" value="Genomic_DNA"/>
</dbReference>
<sequence length="416" mass="46003">MENETFLLEELADPTTDSGSSVLTPEEEIVRGFRLSPPGSPVQLKSADWKPTMLTITPKAAEKFVSDDGTSGDSQDPGEQQLSPMVTSPEKVPIITQKIATMTLESPPKPNPLKDRIIPTPNTKRRVSFSPNPIVHIISSIEPMDLDQHDLDNIPKEYTTPNPIDTPEPDPMIPDFETLIPETNPIFPDLETLIPAIFYEICSEPETPTVENPPTVETPIPDIPLTLEPLIPETTPVVETPVLETFPMAETPTLENFPTVETPIPEISLILETPIPEILSILKPQIPETTHVLETPVPAPFPIVVTPTPEFFVTVEDATPILSPATDTQILPTVAILIPENPVVTALQDNPMIEVPPANQTYTPFDPFTSPPVVPLMSIVFDRPPTPPFCPRPIEHLLYTPLYCTNYYYSNLDKEY</sequence>